<sequence length="423" mass="46644">MSNKVGAVGGNLGNAFDDGVFDDPMIKIEYEKDGKLESRQHGTVSGELKEFSVDYPNEYVISVGGSYDHVDDYFKTVLIKSLIFKTNKGRTSPVFGGITESGQPAATEFTLEGKYGEKLIGFFGRSGQALDAIGAYFSPTPMLRGKWIQVEQQGKGPGPRCSHAIAMVGQKMYSFGGELTPNFHIDQHLYVFDFNTRTWSLAPPNGEVPELACLGVGMVAIGTTLYVFGGRDGNRYYNGFHSYDTVKNEWKLITHVDNVPTPRSFHAVAADDKNVYVFGGVSKTVRVNTLHAYNIVDQKWTELPNPGESCKARGGLGLAVVQGKIWVVYGFIGDEVDDVHCFDPVERKWTKVETRGEKPSARSVFGLAVVGKYIIISGGEIEMDPQAHLGLSCWILRVHIKAHTKAHIMIQYEVFVNNVTRVP</sequence>
<dbReference type="InterPro" id="IPR033734">
    <property type="entry name" value="Jacalin-like_lectin_dom_plant"/>
</dbReference>
<evidence type="ECO:0000313" key="10">
    <source>
        <dbReference type="Proteomes" id="UP000264353"/>
    </source>
</evidence>
<dbReference type="Pfam" id="PF24681">
    <property type="entry name" value="Kelch_KLHDC2_KLHL20_DRC7"/>
    <property type="match status" value="1"/>
</dbReference>
<dbReference type="SUPFAM" id="SSF51101">
    <property type="entry name" value="Mannose-binding lectins"/>
    <property type="match status" value="1"/>
</dbReference>
<evidence type="ECO:0000256" key="6">
    <source>
        <dbReference type="ARBA" id="ARBA00023004"/>
    </source>
</evidence>
<dbReference type="CDD" id="cd09612">
    <property type="entry name" value="Jacalin"/>
    <property type="match status" value="1"/>
</dbReference>
<dbReference type="PANTHER" id="PTHR47435">
    <property type="entry name" value="KELCH REPEAT PROTEIN (AFU_ORTHOLOGUE AFUA_5G12780)"/>
    <property type="match status" value="1"/>
</dbReference>
<gene>
    <name evidence="9" type="ORF">BRARA_F00216</name>
</gene>
<organism evidence="9 10">
    <name type="scientific">Brassica campestris</name>
    <name type="common">Field mustard</name>
    <dbReference type="NCBI Taxonomy" id="3711"/>
    <lineage>
        <taxon>Eukaryota</taxon>
        <taxon>Viridiplantae</taxon>
        <taxon>Streptophyta</taxon>
        <taxon>Embryophyta</taxon>
        <taxon>Tracheophyta</taxon>
        <taxon>Spermatophyta</taxon>
        <taxon>Magnoliopsida</taxon>
        <taxon>eudicotyledons</taxon>
        <taxon>Gunneridae</taxon>
        <taxon>Pentapetalae</taxon>
        <taxon>rosids</taxon>
        <taxon>malvids</taxon>
        <taxon>Brassicales</taxon>
        <taxon>Brassicaceae</taxon>
        <taxon>Brassiceae</taxon>
        <taxon>Brassica</taxon>
    </lineage>
</organism>
<dbReference type="Pfam" id="PF01419">
    <property type="entry name" value="Jacalin"/>
    <property type="match status" value="1"/>
</dbReference>
<comment type="cofactor">
    <cofactor evidence="1">
        <name>Fe(2+)</name>
        <dbReference type="ChEBI" id="CHEBI:29033"/>
    </cofactor>
</comment>
<evidence type="ECO:0000256" key="3">
    <source>
        <dbReference type="ARBA" id="ARBA00022441"/>
    </source>
</evidence>
<keyword evidence="4" id="KW-0430">Lectin</keyword>
<dbReference type="InterPro" id="IPR006652">
    <property type="entry name" value="Kelch_1"/>
</dbReference>
<keyword evidence="6" id="KW-0408">Iron</keyword>
<evidence type="ECO:0000256" key="1">
    <source>
        <dbReference type="ARBA" id="ARBA00001954"/>
    </source>
</evidence>
<evidence type="ECO:0000256" key="2">
    <source>
        <dbReference type="ARBA" id="ARBA00006568"/>
    </source>
</evidence>
<protein>
    <recommendedName>
        <fullName evidence="8">Jacalin-type lectin domain-containing protein</fullName>
    </recommendedName>
</protein>
<proteinExistence type="inferred from homology"/>
<accession>A0A397YTK8</accession>
<dbReference type="InterPro" id="IPR036404">
    <property type="entry name" value="Jacalin-like_lectin_dom_sf"/>
</dbReference>
<dbReference type="InterPro" id="IPR001229">
    <property type="entry name" value="Jacalin-like_lectin_dom"/>
</dbReference>
<dbReference type="GO" id="GO:0030246">
    <property type="term" value="F:carbohydrate binding"/>
    <property type="evidence" value="ECO:0007669"/>
    <property type="project" value="UniProtKB-KW"/>
</dbReference>
<dbReference type="SMART" id="SM00612">
    <property type="entry name" value="Kelch"/>
    <property type="match status" value="3"/>
</dbReference>
<evidence type="ECO:0000256" key="7">
    <source>
        <dbReference type="ARBA" id="ARBA00023239"/>
    </source>
</evidence>
<dbReference type="SMART" id="SM00915">
    <property type="entry name" value="Jacalin"/>
    <property type="match status" value="1"/>
</dbReference>
<evidence type="ECO:0000256" key="5">
    <source>
        <dbReference type="ARBA" id="ARBA00022737"/>
    </source>
</evidence>
<dbReference type="Gene3D" id="2.120.10.80">
    <property type="entry name" value="Kelch-type beta propeller"/>
    <property type="match status" value="1"/>
</dbReference>
<dbReference type="PANTHER" id="PTHR47435:SF6">
    <property type="entry name" value="JACALIN-TYPE LECTIN DOMAIN-CONTAINING PROTEIN"/>
    <property type="match status" value="1"/>
</dbReference>
<evidence type="ECO:0000256" key="4">
    <source>
        <dbReference type="ARBA" id="ARBA00022734"/>
    </source>
</evidence>
<keyword evidence="3" id="KW-0880">Kelch repeat</keyword>
<evidence type="ECO:0000313" key="9">
    <source>
        <dbReference type="EMBL" id="RID56792.1"/>
    </source>
</evidence>
<keyword evidence="5" id="KW-0677">Repeat</keyword>
<feature type="domain" description="Jacalin-type lectin" evidence="8">
    <location>
        <begin position="2"/>
        <end position="139"/>
    </location>
</feature>
<dbReference type="SUPFAM" id="SSF117281">
    <property type="entry name" value="Kelch motif"/>
    <property type="match status" value="1"/>
</dbReference>
<dbReference type="PROSITE" id="PS51752">
    <property type="entry name" value="JACALIN_LECTIN"/>
    <property type="match status" value="1"/>
</dbReference>
<dbReference type="GO" id="GO:0016829">
    <property type="term" value="F:lyase activity"/>
    <property type="evidence" value="ECO:0007669"/>
    <property type="project" value="UniProtKB-KW"/>
</dbReference>
<dbReference type="InterPro" id="IPR015915">
    <property type="entry name" value="Kelch-typ_b-propeller"/>
</dbReference>
<keyword evidence="7" id="KW-0456">Lyase</keyword>
<name>A0A397YTK8_BRACM</name>
<dbReference type="AlphaFoldDB" id="A0A397YTK8"/>
<dbReference type="EMBL" id="CM010633">
    <property type="protein sequence ID" value="RID56792.1"/>
    <property type="molecule type" value="Genomic_DNA"/>
</dbReference>
<evidence type="ECO:0000259" key="8">
    <source>
        <dbReference type="PROSITE" id="PS51752"/>
    </source>
</evidence>
<reference evidence="9 10" key="1">
    <citation type="submission" date="2018-06" db="EMBL/GenBank/DDBJ databases">
        <title>WGS assembly of Brassica rapa FPsc.</title>
        <authorList>
            <person name="Bowman J."/>
            <person name="Kohchi T."/>
            <person name="Yamato K."/>
            <person name="Jenkins J."/>
            <person name="Shu S."/>
            <person name="Ishizaki K."/>
            <person name="Yamaoka S."/>
            <person name="Nishihama R."/>
            <person name="Nakamura Y."/>
            <person name="Berger F."/>
            <person name="Adam C."/>
            <person name="Aki S."/>
            <person name="Althoff F."/>
            <person name="Araki T."/>
            <person name="Arteaga-Vazquez M."/>
            <person name="Balasubrmanian S."/>
            <person name="Bauer D."/>
            <person name="Boehm C."/>
            <person name="Briginshaw L."/>
            <person name="Caballero-Perez J."/>
            <person name="Catarino B."/>
            <person name="Chen F."/>
            <person name="Chiyoda S."/>
            <person name="Chovatia M."/>
            <person name="Davies K."/>
            <person name="Delmans M."/>
            <person name="Demura T."/>
            <person name="Dierschke T."/>
            <person name="Dolan L."/>
            <person name="Dorantes-Acosta A."/>
            <person name="Eklund D."/>
            <person name="Florent S."/>
            <person name="Flores-Sandoval E."/>
            <person name="Fujiyama A."/>
            <person name="Fukuzawa H."/>
            <person name="Galik B."/>
            <person name="Grimanelli D."/>
            <person name="Grimwood J."/>
            <person name="Grossniklaus U."/>
            <person name="Hamada T."/>
            <person name="Haseloff J."/>
            <person name="Hetherington A."/>
            <person name="Higo A."/>
            <person name="Hirakawa Y."/>
            <person name="Hundley H."/>
            <person name="Ikeda Y."/>
            <person name="Inoue K."/>
            <person name="Inoue S."/>
            <person name="Ishida S."/>
            <person name="Jia Q."/>
            <person name="Kakita M."/>
            <person name="Kanazawa T."/>
            <person name="Kawai Y."/>
            <person name="Kawashima T."/>
            <person name="Kennedy M."/>
            <person name="Kinose K."/>
            <person name="Kinoshita T."/>
            <person name="Kohara Y."/>
            <person name="Koide E."/>
            <person name="Komatsu K."/>
            <person name="Kopischke S."/>
            <person name="Kubo M."/>
            <person name="Kyozuka J."/>
            <person name="Lagercrantz U."/>
            <person name="Lin S."/>
            <person name="Lindquist E."/>
            <person name="Lipzen A."/>
            <person name="Lu C."/>
            <person name="Luna E."/>
            <person name="Martienssen R."/>
            <person name="Minamino N."/>
            <person name="Mizutani M."/>
            <person name="Mizutani M."/>
            <person name="Mochizuki N."/>
            <person name="Monte I."/>
            <person name="Mosher R."/>
            <person name="Nagasaki H."/>
            <person name="Nakagami H."/>
            <person name="Naramoto S."/>
            <person name="Nishitani K."/>
            <person name="Ohtani M."/>
            <person name="Okamoto T."/>
            <person name="Okumura M."/>
            <person name="Phillips J."/>
            <person name="Pollak B."/>
            <person name="Reinders A."/>
            <person name="Roevekamp M."/>
            <person name="Sano R."/>
            <person name="Sawa S."/>
            <person name="Schmid M."/>
            <person name="Shirakawa M."/>
            <person name="Solano R."/>
            <person name="Spunde A."/>
            <person name="Suetsugu N."/>
            <person name="Sugano S."/>
            <person name="Sugiyama A."/>
            <person name="Sun R."/>
            <person name="Suzuki Y."/>
            <person name="Takenaka M."/>
            <person name="Takezawa D."/>
            <person name="Tomogane H."/>
            <person name="Tsuzuki M."/>
            <person name="Ueda T."/>
            <person name="Umeda M."/>
            <person name="Ward J."/>
            <person name="Watanabe Y."/>
            <person name="Yazaki K."/>
            <person name="Yokoyama R."/>
            <person name="Yoshitake Y."/>
            <person name="Yotsui I."/>
            <person name="Zachgo S."/>
            <person name="Schmutz J."/>
        </authorList>
    </citation>
    <scope>NUCLEOTIDE SEQUENCE [LARGE SCALE GENOMIC DNA]</scope>
    <source>
        <strain evidence="10">cv. B-3</strain>
    </source>
</reference>
<dbReference type="Gene3D" id="2.100.10.30">
    <property type="entry name" value="Jacalin-like lectin domain"/>
    <property type="match status" value="1"/>
</dbReference>
<dbReference type="GO" id="GO:0019760">
    <property type="term" value="P:glucosinolate metabolic process"/>
    <property type="evidence" value="ECO:0007669"/>
    <property type="project" value="UniProtKB-ARBA"/>
</dbReference>
<comment type="similarity">
    <text evidence="2">Belongs to the jacalin lectin family.</text>
</comment>
<dbReference type="Proteomes" id="UP000264353">
    <property type="component" value="Chromosome A6"/>
</dbReference>